<dbReference type="InterPro" id="IPR012337">
    <property type="entry name" value="RNaseH-like_sf"/>
</dbReference>
<dbReference type="InterPro" id="IPR036397">
    <property type="entry name" value="RNaseH_sf"/>
</dbReference>
<evidence type="ECO:0000259" key="2">
    <source>
        <dbReference type="PROSITE" id="PS50994"/>
    </source>
</evidence>
<keyword evidence="4" id="KW-1185">Reference proteome</keyword>
<gene>
    <name evidence="3" type="ORF">NQ315_011337</name>
</gene>
<dbReference type="EMBL" id="JANEYG010000074">
    <property type="protein sequence ID" value="KAJ8914349.1"/>
    <property type="molecule type" value="Genomic_DNA"/>
</dbReference>
<dbReference type="SUPFAM" id="SSF53098">
    <property type="entry name" value="Ribonuclease H-like"/>
    <property type="match status" value="1"/>
</dbReference>
<evidence type="ECO:0008006" key="5">
    <source>
        <dbReference type="Google" id="ProtNLM"/>
    </source>
</evidence>
<proteinExistence type="predicted"/>
<dbReference type="Pfam" id="PF00665">
    <property type="entry name" value="rve"/>
    <property type="match status" value="1"/>
</dbReference>
<organism evidence="3 4">
    <name type="scientific">Exocentrus adspersus</name>
    <dbReference type="NCBI Taxonomy" id="1586481"/>
    <lineage>
        <taxon>Eukaryota</taxon>
        <taxon>Metazoa</taxon>
        <taxon>Ecdysozoa</taxon>
        <taxon>Arthropoda</taxon>
        <taxon>Hexapoda</taxon>
        <taxon>Insecta</taxon>
        <taxon>Pterygota</taxon>
        <taxon>Neoptera</taxon>
        <taxon>Endopterygota</taxon>
        <taxon>Coleoptera</taxon>
        <taxon>Polyphaga</taxon>
        <taxon>Cucujiformia</taxon>
        <taxon>Chrysomeloidea</taxon>
        <taxon>Cerambycidae</taxon>
        <taxon>Lamiinae</taxon>
        <taxon>Acanthocinini</taxon>
        <taxon>Exocentrus</taxon>
    </lineage>
</organism>
<name>A0AAV8VJI2_9CUCU</name>
<dbReference type="PANTHER" id="PTHR46585:SF1">
    <property type="entry name" value="CHROMO DOMAIN-CONTAINING PROTEIN"/>
    <property type="match status" value="1"/>
</dbReference>
<sequence length="319" mass="37220">MSDAYSSVKYQVVSELHKPARRNFPRRNTIVKGYGDLWQIDLAIMHTYARENKGYKYILVVVDCYSRFAWTEAVKTKTGVDVTRAMEKVLKRSDYLPKHIQSDQGGEFFNKNFKALMKKYGIIHYSSYSVTKAAFAERLIRTLKDKLYREFSLRGSYKWYGNILQNVVKSYNETVHRATRMRPVDVTPDTRIPAMEEVKLKIGSTKHKYNVGDVVRISKHKSVFDKSYSGNNWTPELFKILKVKPTKPPTYFLQDMDGAEIKGAFYEQELQRTKHPDVYLVERVLRHRRGATPGSKEHYVKWLGLSKKHNSWITDGDIV</sequence>
<protein>
    <recommendedName>
        <fullName evidence="5">Integrase catalytic domain-containing protein</fullName>
    </recommendedName>
</protein>
<reference evidence="3 4" key="1">
    <citation type="journal article" date="2023" name="Insect Mol. Biol.">
        <title>Genome sequencing provides insights into the evolution of gene families encoding plant cell wall-degrading enzymes in longhorned beetles.</title>
        <authorList>
            <person name="Shin N.R."/>
            <person name="Okamura Y."/>
            <person name="Kirsch R."/>
            <person name="Pauchet Y."/>
        </authorList>
    </citation>
    <scope>NUCLEOTIDE SEQUENCE [LARGE SCALE GENOMIC DNA]</scope>
    <source>
        <strain evidence="3">EAD_L_NR</strain>
    </source>
</reference>
<dbReference type="Gene3D" id="2.40.50.40">
    <property type="match status" value="1"/>
</dbReference>
<accession>A0AAV8VJI2</accession>
<dbReference type="AlphaFoldDB" id="A0AAV8VJI2"/>
<dbReference type="Gene3D" id="3.30.420.10">
    <property type="entry name" value="Ribonuclease H-like superfamily/Ribonuclease H"/>
    <property type="match status" value="1"/>
</dbReference>
<comment type="caution">
    <text evidence="3">The sequence shown here is derived from an EMBL/GenBank/DDBJ whole genome shotgun (WGS) entry which is preliminary data.</text>
</comment>
<dbReference type="InterPro" id="IPR023780">
    <property type="entry name" value="Chromo_domain"/>
</dbReference>
<evidence type="ECO:0000259" key="1">
    <source>
        <dbReference type="PROSITE" id="PS50013"/>
    </source>
</evidence>
<dbReference type="CDD" id="cd00024">
    <property type="entry name" value="CD_CSD"/>
    <property type="match status" value="1"/>
</dbReference>
<dbReference type="InterPro" id="IPR016197">
    <property type="entry name" value="Chromo-like_dom_sf"/>
</dbReference>
<dbReference type="GO" id="GO:0005694">
    <property type="term" value="C:chromosome"/>
    <property type="evidence" value="ECO:0007669"/>
    <property type="project" value="UniProtKB-ARBA"/>
</dbReference>
<feature type="domain" description="Chromo" evidence="1">
    <location>
        <begin position="279"/>
        <end position="319"/>
    </location>
</feature>
<dbReference type="Pfam" id="PF00385">
    <property type="entry name" value="Chromo"/>
    <property type="match status" value="1"/>
</dbReference>
<feature type="domain" description="Integrase catalytic" evidence="2">
    <location>
        <begin position="21"/>
        <end position="191"/>
    </location>
</feature>
<dbReference type="GO" id="GO:0003676">
    <property type="term" value="F:nucleic acid binding"/>
    <property type="evidence" value="ECO:0007669"/>
    <property type="project" value="InterPro"/>
</dbReference>
<dbReference type="InterPro" id="IPR001584">
    <property type="entry name" value="Integrase_cat-core"/>
</dbReference>
<evidence type="ECO:0000313" key="3">
    <source>
        <dbReference type="EMBL" id="KAJ8914349.1"/>
    </source>
</evidence>
<dbReference type="InterPro" id="IPR000953">
    <property type="entry name" value="Chromo/chromo_shadow_dom"/>
</dbReference>
<dbReference type="Proteomes" id="UP001159042">
    <property type="component" value="Unassembled WGS sequence"/>
</dbReference>
<dbReference type="PROSITE" id="PS50994">
    <property type="entry name" value="INTEGRASE"/>
    <property type="match status" value="1"/>
</dbReference>
<dbReference type="PANTHER" id="PTHR46585">
    <property type="entry name" value="INTEGRASE CORE DOMAIN CONTAINING PROTEIN"/>
    <property type="match status" value="1"/>
</dbReference>
<dbReference type="PROSITE" id="PS50013">
    <property type="entry name" value="CHROMO_2"/>
    <property type="match status" value="1"/>
</dbReference>
<dbReference type="SUPFAM" id="SSF54160">
    <property type="entry name" value="Chromo domain-like"/>
    <property type="match status" value="1"/>
</dbReference>
<dbReference type="GO" id="GO:0015074">
    <property type="term" value="P:DNA integration"/>
    <property type="evidence" value="ECO:0007669"/>
    <property type="project" value="InterPro"/>
</dbReference>
<evidence type="ECO:0000313" key="4">
    <source>
        <dbReference type="Proteomes" id="UP001159042"/>
    </source>
</evidence>